<dbReference type="Proteomes" id="UP000271650">
    <property type="component" value="Chromosome"/>
</dbReference>
<dbReference type="EMBL" id="CP127527">
    <property type="protein sequence ID" value="XRI78082.1"/>
    <property type="molecule type" value="Genomic_DNA"/>
</dbReference>
<reference evidence="1 2" key="1">
    <citation type="journal article" date="2019" name="Int. J. Syst. Evol. Microbiol.">
        <title>Acidithiobacillus sulfuriphilus sp. nov.: an extremely acidophilic sulfur-oxidizing chemolithotroph isolated from a neutral pH environment.</title>
        <authorList>
            <person name="Falagan C."/>
            <person name="Moya-Beltran A."/>
            <person name="Castro M."/>
            <person name="Quatrini R."/>
            <person name="Johnson D.B."/>
        </authorList>
    </citation>
    <scope>NUCLEOTIDE SEQUENCE [LARGE SCALE GENOMIC DNA]</scope>
    <source>
        <strain evidence="1 2">CJ-2</strain>
    </source>
</reference>
<gene>
    <name evidence="1" type="primary">mutS</name>
    <name evidence="1" type="ORF">EC580_005240</name>
</gene>
<sequence>MNNSGALHQHTPMMQQYLRLKAECPEALLLYRMGDFYELFFADAEKAAQLLDITLTSRGVSAGQPIPMAGVPVQSLDTYLARLVKLGQSVAICEQVGDPANGRGPVERAIVRVITPGTITDGELLDARNEPLLLAVWGEGQRWGLAWLDAAGGRLTVREVGGPALADEIERLQPAEILWPEGEVVPAAGRSRARFLAKTAFQEARTHATLLRHFGARLPSFGCADLPLALRAAGAILAYAETQLHRPLTQVRRIHPQRPEEELHVDTTALRALEVLDSLQGNGPSLYGVLQHTQSPMGARLLRRWLLRPLRQGRELSKRHDIVNTLIAQGFTALRKAMKGLPDGERLLTRIALKSASPRDMALLRQVLQHLPALREALEALPHPALCEALAKIPSFTRLYERLCRALVDNPPVTLRDGGVLRAGFDAELDRLNSLSHDLQGVLRDLEQRERARTGITQLKIQFNRVHGFYIEVGRSHQGPLPADYRRRQTLKNAERYINDELKAIEDQALSAQSLALARERLLFTQLLDEVGADLPALQEAMETVAWLDCLSTLAERAVTLDYCAPVFRNEGILHIQDGRHPVVEAQLGSAFVPNDLHCNESRRMLLITGPNMGGKSTYMRQNALIVLMAHIGSRVPAREAIIGPIDQIFTRIGAADDLAGGRSTFMVEMSETARILHLATAESLVILDEIGRGTSTYDGLAMAWASAEALIARGAYTLFATHYFELTEISLPGLSNVHLDALTQGEGVIFLHRVEDGPASQSYGLAVARLAGIPEAVIGRARERLLELEDPARENLRAAEHPAQLALFQPQHPALALLAATDPDQLSPKKALDLIYQLHSLLHQELN</sequence>
<keyword evidence="2" id="KW-1185">Reference proteome</keyword>
<evidence type="ECO:0000313" key="1">
    <source>
        <dbReference type="EMBL" id="XRI78082.1"/>
    </source>
</evidence>
<protein>
    <submittedName>
        <fullName evidence="1">DNA mismatch repair protein MutS</fullName>
    </submittedName>
</protein>
<organism evidence="1 2">
    <name type="scientific">Acidithiobacillus sulfuriphilus</name>
    <dbReference type="NCBI Taxonomy" id="1867749"/>
    <lineage>
        <taxon>Bacteria</taxon>
        <taxon>Pseudomonadati</taxon>
        <taxon>Pseudomonadota</taxon>
        <taxon>Acidithiobacillia</taxon>
        <taxon>Acidithiobacillales</taxon>
        <taxon>Acidithiobacillaceae</taxon>
        <taxon>Acidithiobacillus</taxon>
    </lineage>
</organism>
<proteinExistence type="predicted"/>
<evidence type="ECO:0000313" key="2">
    <source>
        <dbReference type="Proteomes" id="UP000271650"/>
    </source>
</evidence>
<accession>A0ACD5HQV4</accession>
<name>A0ACD5HQV4_9PROT</name>